<dbReference type="SUPFAM" id="SSF54909">
    <property type="entry name" value="Dimeric alpha+beta barrel"/>
    <property type="match status" value="1"/>
</dbReference>
<dbReference type="AlphaFoldDB" id="A0A1Y0D969"/>
<gene>
    <name evidence="2" type="ORF">CBP31_14740</name>
</gene>
<reference evidence="2 3" key="1">
    <citation type="journal article" date="2014" name="Int. J. Syst. Evol. Microbiol.">
        <title>Oceanisphaera profunda sp. nov., a marine bacterium isolated from deep-sea sediment, and emended description of the genus Oceanisphaera.</title>
        <authorList>
            <person name="Xu Z."/>
            <person name="Zhang X.Y."/>
            <person name="Su H.N."/>
            <person name="Yu Z.C."/>
            <person name="Liu C."/>
            <person name="Li H."/>
            <person name="Chen X.L."/>
            <person name="Song X.Y."/>
            <person name="Xie B.B."/>
            <person name="Qin Q.L."/>
            <person name="Zhou B.C."/>
            <person name="Shi M."/>
            <person name="Huang Y."/>
            <person name="Zhang Y.Z."/>
        </authorList>
    </citation>
    <scope>NUCLEOTIDE SEQUENCE [LARGE SCALE GENOMIC DNA]</scope>
    <source>
        <strain evidence="2 3">SM1222</strain>
    </source>
</reference>
<sequence length="185" mass="21167">MSKEARPLLSVIVRRFPPQLESEIEQSLGKTQRAMANQPGFVGLQNSLSHEEGYCELVTVFAFDSEESLDSWKRSPIRQGFVSELDIYSQDSVTHAQFGDLGQLLHPTAQLRKIETVAILIFWILLLGESLRYLADWLLPGIFTAYWRNLLLVLVNVMLISYLFLPWSSIIVTKIKTNISRKIKK</sequence>
<keyword evidence="1" id="KW-0812">Transmembrane</keyword>
<dbReference type="OrthoDB" id="1494254at2"/>
<dbReference type="RefSeq" id="WP_087038413.1">
    <property type="nucleotide sequence ID" value="NZ_CP021377.1"/>
</dbReference>
<dbReference type="InterPro" id="IPR011008">
    <property type="entry name" value="Dimeric_a/b-barrel"/>
</dbReference>
<accession>A0A1Y0D969</accession>
<feature type="transmembrane region" description="Helical" evidence="1">
    <location>
        <begin position="150"/>
        <end position="175"/>
    </location>
</feature>
<dbReference type="KEGG" id="opf:CBP31_14740"/>
<name>A0A1Y0D969_9GAMM</name>
<protein>
    <recommendedName>
        <fullName evidence="4">Antibiotic biosynthesis monooxygenase</fullName>
    </recommendedName>
</protein>
<evidence type="ECO:0000313" key="2">
    <source>
        <dbReference type="EMBL" id="ART83737.1"/>
    </source>
</evidence>
<evidence type="ECO:0000313" key="3">
    <source>
        <dbReference type="Proteomes" id="UP000243937"/>
    </source>
</evidence>
<feature type="transmembrane region" description="Helical" evidence="1">
    <location>
        <begin position="117"/>
        <end position="135"/>
    </location>
</feature>
<evidence type="ECO:0000256" key="1">
    <source>
        <dbReference type="SAM" id="Phobius"/>
    </source>
</evidence>
<organism evidence="2 3">
    <name type="scientific">Oceanisphaera profunda</name>
    <dbReference type="NCBI Taxonomy" id="1416627"/>
    <lineage>
        <taxon>Bacteria</taxon>
        <taxon>Pseudomonadati</taxon>
        <taxon>Pseudomonadota</taxon>
        <taxon>Gammaproteobacteria</taxon>
        <taxon>Aeromonadales</taxon>
        <taxon>Aeromonadaceae</taxon>
        <taxon>Oceanisphaera</taxon>
    </lineage>
</organism>
<proteinExistence type="predicted"/>
<keyword evidence="1" id="KW-0472">Membrane</keyword>
<dbReference type="Gene3D" id="3.30.70.100">
    <property type="match status" value="1"/>
</dbReference>
<dbReference type="Proteomes" id="UP000243937">
    <property type="component" value="Chromosome"/>
</dbReference>
<evidence type="ECO:0008006" key="4">
    <source>
        <dbReference type="Google" id="ProtNLM"/>
    </source>
</evidence>
<keyword evidence="1" id="KW-1133">Transmembrane helix</keyword>
<dbReference type="EMBL" id="CP021377">
    <property type="protein sequence ID" value="ART83737.1"/>
    <property type="molecule type" value="Genomic_DNA"/>
</dbReference>
<keyword evidence="3" id="KW-1185">Reference proteome</keyword>